<dbReference type="GO" id="GO:0003677">
    <property type="term" value="F:DNA binding"/>
    <property type="evidence" value="ECO:0007669"/>
    <property type="project" value="UniProtKB-KW"/>
</dbReference>
<dbReference type="PROSITE" id="PS51118">
    <property type="entry name" value="HTH_HXLR"/>
    <property type="match status" value="1"/>
</dbReference>
<evidence type="ECO:0000313" key="5">
    <source>
        <dbReference type="EMBL" id="RKN50128.1"/>
    </source>
</evidence>
<protein>
    <submittedName>
        <fullName evidence="5">Transcriptional regulator</fullName>
    </submittedName>
</protein>
<dbReference type="OrthoDB" id="3293788at2"/>
<dbReference type="Pfam" id="PF01638">
    <property type="entry name" value="HxlR"/>
    <property type="match status" value="1"/>
</dbReference>
<gene>
    <name evidence="5" type="ORF">D7193_30190</name>
</gene>
<dbReference type="Proteomes" id="UP000279968">
    <property type="component" value="Unassembled WGS sequence"/>
</dbReference>
<evidence type="ECO:0000256" key="1">
    <source>
        <dbReference type="ARBA" id="ARBA00023015"/>
    </source>
</evidence>
<keyword evidence="3" id="KW-0804">Transcription</keyword>
<evidence type="ECO:0000313" key="6">
    <source>
        <dbReference type="Proteomes" id="UP000279968"/>
    </source>
</evidence>
<sequence length="156" mass="17459">MSAEDLRRRRTNVRANVRTVPGPCAHWNNEDADFIREVLDLVGDKWSVLIIGTLADRPIRYSDLADAIPGISQRMLTLTLKHLQRTGLVTRTSYPEVPPRVEYALTELGTSLLSTVLALAAWSADHHAEIRRHQTAYDNVTRSRTSASDVAEVVND</sequence>
<dbReference type="PANTHER" id="PTHR33204">
    <property type="entry name" value="TRANSCRIPTIONAL REGULATOR, MARR FAMILY"/>
    <property type="match status" value="1"/>
</dbReference>
<dbReference type="PANTHER" id="PTHR33204:SF39">
    <property type="entry name" value="TRANSCRIPTIONAL REGULATORY PROTEIN"/>
    <property type="match status" value="1"/>
</dbReference>
<dbReference type="AlphaFoldDB" id="A0A3A9ZPE1"/>
<accession>A0A3A9ZPE1</accession>
<dbReference type="InterPro" id="IPR036388">
    <property type="entry name" value="WH-like_DNA-bd_sf"/>
</dbReference>
<comment type="caution">
    <text evidence="5">The sequence shown here is derived from an EMBL/GenBank/DDBJ whole genome shotgun (WGS) entry which is preliminary data.</text>
</comment>
<evidence type="ECO:0000256" key="3">
    <source>
        <dbReference type="ARBA" id="ARBA00023163"/>
    </source>
</evidence>
<keyword evidence="1" id="KW-0805">Transcription regulation</keyword>
<dbReference type="InterPro" id="IPR036390">
    <property type="entry name" value="WH_DNA-bd_sf"/>
</dbReference>
<proteinExistence type="predicted"/>
<dbReference type="InterPro" id="IPR002577">
    <property type="entry name" value="HTH_HxlR"/>
</dbReference>
<reference evidence="5 6" key="1">
    <citation type="journal article" date="2015" name="Int. J. Syst. Evol. Microbiol.">
        <title>Micromonospora costi sp. nov., isolated from a leaf of Costus speciosus.</title>
        <authorList>
            <person name="Thawai C."/>
        </authorList>
    </citation>
    <scope>NUCLEOTIDE SEQUENCE [LARGE SCALE GENOMIC DNA]</scope>
    <source>
        <strain evidence="5 6">CS1-12</strain>
    </source>
</reference>
<organism evidence="5 6">
    <name type="scientific">Micromonospora costi</name>
    <dbReference type="NCBI Taxonomy" id="1530042"/>
    <lineage>
        <taxon>Bacteria</taxon>
        <taxon>Bacillati</taxon>
        <taxon>Actinomycetota</taxon>
        <taxon>Actinomycetes</taxon>
        <taxon>Micromonosporales</taxon>
        <taxon>Micromonosporaceae</taxon>
        <taxon>Micromonospora</taxon>
    </lineage>
</organism>
<evidence type="ECO:0000259" key="4">
    <source>
        <dbReference type="PROSITE" id="PS51118"/>
    </source>
</evidence>
<keyword evidence="6" id="KW-1185">Reference proteome</keyword>
<name>A0A3A9ZPE1_9ACTN</name>
<evidence type="ECO:0000256" key="2">
    <source>
        <dbReference type="ARBA" id="ARBA00023125"/>
    </source>
</evidence>
<dbReference type="EMBL" id="RBAN01000008">
    <property type="protein sequence ID" value="RKN50128.1"/>
    <property type="molecule type" value="Genomic_DNA"/>
</dbReference>
<dbReference type="SUPFAM" id="SSF46785">
    <property type="entry name" value="Winged helix' DNA-binding domain"/>
    <property type="match status" value="1"/>
</dbReference>
<keyword evidence="2" id="KW-0238">DNA-binding</keyword>
<dbReference type="Gene3D" id="1.10.10.10">
    <property type="entry name" value="Winged helix-like DNA-binding domain superfamily/Winged helix DNA-binding domain"/>
    <property type="match status" value="1"/>
</dbReference>
<feature type="domain" description="HTH hxlR-type" evidence="4">
    <location>
        <begin position="24"/>
        <end position="131"/>
    </location>
</feature>